<protein>
    <submittedName>
        <fullName evidence="1">Uncharacterized protein</fullName>
    </submittedName>
</protein>
<name>A0A0F9T016_9ZZZZ</name>
<accession>A0A0F9T016</accession>
<reference evidence="1" key="1">
    <citation type="journal article" date="2015" name="Nature">
        <title>Complex archaea that bridge the gap between prokaryotes and eukaryotes.</title>
        <authorList>
            <person name="Spang A."/>
            <person name="Saw J.H."/>
            <person name="Jorgensen S.L."/>
            <person name="Zaremba-Niedzwiedzka K."/>
            <person name="Martijn J."/>
            <person name="Lind A.E."/>
            <person name="van Eijk R."/>
            <person name="Schleper C."/>
            <person name="Guy L."/>
            <person name="Ettema T.J."/>
        </authorList>
    </citation>
    <scope>NUCLEOTIDE SEQUENCE</scope>
</reference>
<sequence length="64" mass="8214">MIRRYLARRKMRWAVRWWASRSLKQRRIADWQRWDRRLLRQRAEIEAAIIRSFYLTAPPRWRSD</sequence>
<proteinExistence type="predicted"/>
<gene>
    <name evidence="1" type="ORF">LCGC14_0789980</name>
</gene>
<dbReference type="SUPFAM" id="SSF47203">
    <property type="entry name" value="Acyl-CoA dehydrogenase C-terminal domain-like"/>
    <property type="match status" value="1"/>
</dbReference>
<dbReference type="InterPro" id="IPR036250">
    <property type="entry name" value="AcylCo_DH-like_C"/>
</dbReference>
<evidence type="ECO:0000313" key="1">
    <source>
        <dbReference type="EMBL" id="KKN34818.1"/>
    </source>
</evidence>
<dbReference type="EMBL" id="LAZR01002082">
    <property type="protein sequence ID" value="KKN34818.1"/>
    <property type="molecule type" value="Genomic_DNA"/>
</dbReference>
<organism evidence="1">
    <name type="scientific">marine sediment metagenome</name>
    <dbReference type="NCBI Taxonomy" id="412755"/>
    <lineage>
        <taxon>unclassified sequences</taxon>
        <taxon>metagenomes</taxon>
        <taxon>ecological metagenomes</taxon>
    </lineage>
</organism>
<dbReference type="GO" id="GO:0016627">
    <property type="term" value="F:oxidoreductase activity, acting on the CH-CH group of donors"/>
    <property type="evidence" value="ECO:0007669"/>
    <property type="project" value="InterPro"/>
</dbReference>
<dbReference type="AlphaFoldDB" id="A0A0F9T016"/>
<comment type="caution">
    <text evidence="1">The sequence shown here is derived from an EMBL/GenBank/DDBJ whole genome shotgun (WGS) entry which is preliminary data.</text>
</comment>